<dbReference type="Proteomes" id="UP000016587">
    <property type="component" value="Chromosome"/>
</dbReference>
<organism evidence="2 3">
    <name type="scientific">Megalodesulfovibrio gigas (strain ATCC 19364 / DSM 1382 / NCIMB 9332 / VKM B-1759)</name>
    <name type="common">Desulfovibrio gigas</name>
    <dbReference type="NCBI Taxonomy" id="1121448"/>
    <lineage>
        <taxon>Bacteria</taxon>
        <taxon>Pseudomonadati</taxon>
        <taxon>Thermodesulfobacteriota</taxon>
        <taxon>Desulfovibrionia</taxon>
        <taxon>Desulfovibrionales</taxon>
        <taxon>Desulfovibrionaceae</taxon>
        <taxon>Megalodesulfovibrio</taxon>
    </lineage>
</organism>
<dbReference type="EMBL" id="CP006585">
    <property type="protein sequence ID" value="AGW12747.1"/>
    <property type="molecule type" value="Genomic_DNA"/>
</dbReference>
<evidence type="ECO:0000313" key="2">
    <source>
        <dbReference type="EMBL" id="AGW12747.1"/>
    </source>
</evidence>
<dbReference type="PANTHER" id="PTHR39158">
    <property type="entry name" value="OS08G0560600 PROTEIN"/>
    <property type="match status" value="1"/>
</dbReference>
<evidence type="ECO:0000313" key="3">
    <source>
        <dbReference type="Proteomes" id="UP000016587"/>
    </source>
</evidence>
<dbReference type="STRING" id="1121448.DGI_0854"/>
<reference evidence="2 3" key="1">
    <citation type="journal article" date="2013" name="J. Bacteriol.">
        <title>Roles of HynAB and Ech, the only two hydrogenases found in the model sulfate reducer Desulfovibrio gigas.</title>
        <authorList>
            <person name="Morais-Silva F.O."/>
            <person name="Santos C.I."/>
            <person name="Rodrigues R."/>
            <person name="Pereira I.A."/>
            <person name="Rodrigues-Pousada C."/>
        </authorList>
    </citation>
    <scope>NUCLEOTIDE SEQUENCE [LARGE SCALE GENOMIC DNA]</scope>
    <source>
        <strain evidence="3">ATCC 19364 / DSM 1382 / NCIMB 9332 / VKM B-1759</strain>
    </source>
</reference>
<accession>T2GA11</accession>
<dbReference type="InterPro" id="IPR018961">
    <property type="entry name" value="DnaJ_homolog_subfam-C_membr-28"/>
</dbReference>
<dbReference type="HOGENOM" id="CLU_129296_0_0_7"/>
<sequence length="132" mass="15352">MEIFQCIAEERIRAAYEEGQFTNLPGMGRPLELEDDSMIPPENRMAWKILKNAGMCPPELELEKQAHSLAEMISHCTDEHERLQQIKKLQCLVTRMNMGRTRPVCLEADADYYRKIVERVRLESSSRTSDPR</sequence>
<dbReference type="PATRIC" id="fig|1121448.10.peg.854"/>
<proteinExistence type="predicted"/>
<dbReference type="KEGG" id="dgg:DGI_0854"/>
<name>T2GA11_MEGG1</name>
<gene>
    <name evidence="2" type="ORF">DGI_0854</name>
</gene>
<keyword evidence="3" id="KW-1185">Reference proteome</keyword>
<dbReference type="InterPro" id="IPR052573">
    <property type="entry name" value="DnaJ_C_subfamily_28"/>
</dbReference>
<evidence type="ECO:0000259" key="1">
    <source>
        <dbReference type="Pfam" id="PF09350"/>
    </source>
</evidence>
<protein>
    <submittedName>
        <fullName evidence="2">Putative DnaJ-like protein</fullName>
    </submittedName>
</protein>
<feature type="domain" description="DnaJ homologue subfamily C member 28 conserved" evidence="1">
    <location>
        <begin position="7"/>
        <end position="73"/>
    </location>
</feature>
<dbReference type="Pfam" id="PF09350">
    <property type="entry name" value="DJC28_CD"/>
    <property type="match status" value="1"/>
</dbReference>
<dbReference type="AlphaFoldDB" id="T2GA11"/>
<reference evidence="3" key="2">
    <citation type="submission" date="2013-07" db="EMBL/GenBank/DDBJ databases">
        <authorList>
            <person name="Morais-Silva F.O."/>
            <person name="Rezende A.M."/>
            <person name="Pimentel C."/>
            <person name="Resende D.M."/>
            <person name="Santos C.I."/>
            <person name="Clemente C."/>
            <person name="de Oliveira L.M."/>
            <person name="da Silva S.M."/>
            <person name="Costa D.A."/>
            <person name="Varela-Raposo A."/>
            <person name="Horacio E.C.A."/>
            <person name="Matos M."/>
            <person name="Flores O."/>
            <person name="Ruiz J.C."/>
            <person name="Rodrigues-Pousada C."/>
        </authorList>
    </citation>
    <scope>NUCLEOTIDE SEQUENCE [LARGE SCALE GENOMIC DNA]</scope>
    <source>
        <strain evidence="3">ATCC 19364 / DSM 1382 / NCIMB 9332 / VKM B-1759</strain>
    </source>
</reference>
<dbReference type="eggNOG" id="ENOG5032TNY">
    <property type="taxonomic scope" value="Bacteria"/>
</dbReference>
<dbReference type="PANTHER" id="PTHR39158:SF1">
    <property type="entry name" value="DNAJ HOMOLOG SUBFAMILY C MEMBER 28"/>
    <property type="match status" value="1"/>
</dbReference>